<accession>A0A9X3CYG9</accession>
<keyword evidence="7" id="KW-1185">Reference proteome</keyword>
<feature type="transmembrane region" description="Helical" evidence="4">
    <location>
        <begin position="75"/>
        <end position="92"/>
    </location>
</feature>
<feature type="transmembrane region" description="Helical" evidence="4">
    <location>
        <begin position="210"/>
        <end position="231"/>
    </location>
</feature>
<reference evidence="6" key="1">
    <citation type="submission" date="2022-11" db="EMBL/GenBank/DDBJ databases">
        <title>Salinimicrobium profundisediminis sp. nov., isolated from deep-sea sediment of the Mariana Trench.</title>
        <authorList>
            <person name="Fu H."/>
        </authorList>
    </citation>
    <scope>NUCLEOTIDE SEQUENCE</scope>
    <source>
        <strain evidence="6">MT39</strain>
    </source>
</reference>
<feature type="transmembrane region" description="Helical" evidence="4">
    <location>
        <begin position="305"/>
        <end position="328"/>
    </location>
</feature>
<keyword evidence="3 4" id="KW-0472">Membrane</keyword>
<evidence type="ECO:0000313" key="6">
    <source>
        <dbReference type="EMBL" id="MCX2839267.1"/>
    </source>
</evidence>
<feature type="transmembrane region" description="Helical" evidence="4">
    <location>
        <begin position="45"/>
        <end position="66"/>
    </location>
</feature>
<evidence type="ECO:0000256" key="3">
    <source>
        <dbReference type="ARBA" id="ARBA00023136"/>
    </source>
</evidence>
<evidence type="ECO:0000259" key="5">
    <source>
        <dbReference type="PROSITE" id="PS50850"/>
    </source>
</evidence>
<dbReference type="Gene3D" id="1.20.1250.20">
    <property type="entry name" value="MFS general substrate transporter like domains"/>
    <property type="match status" value="1"/>
</dbReference>
<feature type="transmembrane region" description="Helical" evidence="4">
    <location>
        <begin position="282"/>
        <end position="299"/>
    </location>
</feature>
<dbReference type="Pfam" id="PF07690">
    <property type="entry name" value="MFS_1"/>
    <property type="match status" value="1"/>
</dbReference>
<gene>
    <name evidence="6" type="ORF">OQ279_14020</name>
</gene>
<dbReference type="AlphaFoldDB" id="A0A9X3CYG9"/>
<keyword evidence="1 4" id="KW-0812">Transmembrane</keyword>
<dbReference type="SUPFAM" id="SSF103473">
    <property type="entry name" value="MFS general substrate transporter"/>
    <property type="match status" value="1"/>
</dbReference>
<evidence type="ECO:0000313" key="7">
    <source>
        <dbReference type="Proteomes" id="UP001148482"/>
    </source>
</evidence>
<feature type="transmembrane region" description="Helical" evidence="4">
    <location>
        <begin position="7"/>
        <end position="25"/>
    </location>
</feature>
<dbReference type="PANTHER" id="PTHR23521">
    <property type="entry name" value="TRANSPORTER MFS SUPERFAMILY"/>
    <property type="match status" value="1"/>
</dbReference>
<sequence length="402" mass="43473">MGTSRLSLPVIVFAQFCCTSLWFAGNGVMNDLIQTFDLGPAALGHLTSAVQFGFITGTLGFAFLGIADRYSPSKVFFYSAIFGAFFNLGMLVESNSSGSLLMLRFLTGFSLAGIYPVGMKIASDYYREGLGKSLGFLVGALVLGTALPHLLLTVTGLQGLPWKSVLITTSFLAFLGGSLILLLVQDGPYRNPMLQKDFSAMLRVFRIPKFRAAAFGYFGHMWELYTFWAFVPVVLKVYSVLHPHSNFNIPLLSFFIIGSGGLACAVIGLLSQSWGTKRSAAGALLLSAACCIISPLMFLQTSETFFIIFLLFWGMVVVADSPLFSTLVAKHAPSEARGTALTVVNCIGFAITIVSIELTGFVLEVLDPVYLLLFLAPGPLLGLLALFRKTRNQLPTISPEKV</sequence>
<dbReference type="EMBL" id="JAPJDA010000024">
    <property type="protein sequence ID" value="MCX2839267.1"/>
    <property type="molecule type" value="Genomic_DNA"/>
</dbReference>
<comment type="caution">
    <text evidence="6">The sequence shown here is derived from an EMBL/GenBank/DDBJ whole genome shotgun (WGS) entry which is preliminary data.</text>
</comment>
<dbReference type="InterPro" id="IPR011701">
    <property type="entry name" value="MFS"/>
</dbReference>
<dbReference type="GO" id="GO:0005886">
    <property type="term" value="C:plasma membrane"/>
    <property type="evidence" value="ECO:0007669"/>
    <property type="project" value="TreeGrafter"/>
</dbReference>
<feature type="domain" description="Major facilitator superfamily (MFS) profile" evidence="5">
    <location>
        <begin position="1"/>
        <end position="394"/>
    </location>
</feature>
<dbReference type="InterPro" id="IPR036259">
    <property type="entry name" value="MFS_trans_sf"/>
</dbReference>
<name>A0A9X3CYG9_9FLAO</name>
<dbReference type="RefSeq" id="WP_266070622.1">
    <property type="nucleotide sequence ID" value="NZ_JAPJDA010000024.1"/>
</dbReference>
<feature type="transmembrane region" description="Helical" evidence="4">
    <location>
        <begin position="164"/>
        <end position="184"/>
    </location>
</feature>
<protein>
    <submittedName>
        <fullName evidence="6">MFS transporter</fullName>
    </submittedName>
</protein>
<feature type="transmembrane region" description="Helical" evidence="4">
    <location>
        <begin position="369"/>
        <end position="387"/>
    </location>
</feature>
<evidence type="ECO:0000256" key="4">
    <source>
        <dbReference type="SAM" id="Phobius"/>
    </source>
</evidence>
<evidence type="ECO:0000256" key="1">
    <source>
        <dbReference type="ARBA" id="ARBA00022692"/>
    </source>
</evidence>
<proteinExistence type="predicted"/>
<feature type="transmembrane region" description="Helical" evidence="4">
    <location>
        <begin position="98"/>
        <end position="118"/>
    </location>
</feature>
<feature type="transmembrane region" description="Helical" evidence="4">
    <location>
        <begin position="130"/>
        <end position="152"/>
    </location>
</feature>
<feature type="transmembrane region" description="Helical" evidence="4">
    <location>
        <begin position="340"/>
        <end position="363"/>
    </location>
</feature>
<dbReference type="GO" id="GO:0022857">
    <property type="term" value="F:transmembrane transporter activity"/>
    <property type="evidence" value="ECO:0007669"/>
    <property type="project" value="InterPro"/>
</dbReference>
<dbReference type="PROSITE" id="PS50850">
    <property type="entry name" value="MFS"/>
    <property type="match status" value="1"/>
</dbReference>
<dbReference type="PANTHER" id="PTHR23521:SF3">
    <property type="entry name" value="MFS TRANSPORTER"/>
    <property type="match status" value="1"/>
</dbReference>
<keyword evidence="2 4" id="KW-1133">Transmembrane helix</keyword>
<dbReference type="Proteomes" id="UP001148482">
    <property type="component" value="Unassembled WGS sequence"/>
</dbReference>
<feature type="transmembrane region" description="Helical" evidence="4">
    <location>
        <begin position="251"/>
        <end position="270"/>
    </location>
</feature>
<organism evidence="6 7">
    <name type="scientific">Salinimicrobium profundisediminis</name>
    <dbReference type="NCBI Taxonomy" id="2994553"/>
    <lineage>
        <taxon>Bacteria</taxon>
        <taxon>Pseudomonadati</taxon>
        <taxon>Bacteroidota</taxon>
        <taxon>Flavobacteriia</taxon>
        <taxon>Flavobacteriales</taxon>
        <taxon>Flavobacteriaceae</taxon>
        <taxon>Salinimicrobium</taxon>
    </lineage>
</organism>
<evidence type="ECO:0000256" key="2">
    <source>
        <dbReference type="ARBA" id="ARBA00022989"/>
    </source>
</evidence>
<dbReference type="InterPro" id="IPR020846">
    <property type="entry name" value="MFS_dom"/>
</dbReference>